<dbReference type="OrthoDB" id="5987010at2759"/>
<dbReference type="InterPro" id="IPR036691">
    <property type="entry name" value="Endo/exonu/phosph_ase_sf"/>
</dbReference>
<comment type="caution">
    <text evidence="1">The sequence shown here is derived from an EMBL/GenBank/DDBJ whole genome shotgun (WGS) entry which is preliminary data.</text>
</comment>
<sequence length="1312" mass="148240">MMTRTALAEDIKTSFQEFINAEEPPLIVHWDGKLLPDLTGEGEGNLVDRLPIIVSSPALEKEKLLGMPKLPAGTGAAMATEVVEVLGEWGIKEKVVGMSFDTTASNTGIHTGCCRLLEEALGKPLLNLACRHHVIELILAAAFKEVMGPSSGPTIQLFKRFREQWPYIPHEDPEAIDNVVDPRIDLVPSWKEASIGAMERGIQSKKVREDYRELCNLSLFYLTGNLRQPIKKPGAFHHARWMAKAIYVLKIRMFRSHVQMTTREGKGLEEIALFVVLLYSRTWMEAGLATKAAYNDLNLVKDLHHFQEINGAIGKTTLTTFYRHLWYLGADLVGLSLFSERISTEEKKKIAEETRKEKDLDRIRFNKAADQLINSSLPSLTSSASVRALTLLNIDISFLSLPVDEWEANPAYQKGVSTVKNLSVTNDGAERGVAMISSYNDSLTKDEKTKQDLLQRPELHRWTWYSNAGGVAKEIDHILVSTRWRILQNCRVYRSAEFFGTDHRLLVATLKLHVKSRRISRGNHTVFHLEKLKDLTCTHEYAVAVSNRFNVLSALGDPVELWDTFKHETLPAAKECIGERPRLKRGFVSTETQEKIEESRAARLAGNQDQHRALSRRTRTLLGRDKERYVRSLAEDVEGHLSANDFRPAYRALKKLRSKSPSRASAIRTADGRLVSDMDGQMACWAEYFGQLFTVDPPTEQLHTTGLQAVDADPPIDETAPSLDEVREAVAKLKGGKAAGVCNISAELLKAGGEAMIHGLHAVLTAVWQSGTIPPDWKRGLIVPIWKGKGDRQDCNNYRGITLLSVPGKVLAHLLLTRIRSHLVKHQRPQQSGFTLGKSTTDRILALRVLVERRREFRQGMLAAYVDLKKAFDSVHLIFAESLEVLVMALEALHEEAKPLGLEVSWLKTKVQVFGDLLDEAVQSVHACGEDIEILESFTYLGSAVHNDGGSRQEVLRQIGIAYGVMDSLSGSIWRCRYLCRRTKIRIFKSLVIPVLLYGCETWTLNSDLKRRINAFALRILVERRREFRQGMLAAYVDLKKAFDSVHLIFAESLEVLVMALEALHEEAKPLGLEVSWLKTKVQVFGDLLDEAVQSVHVCGEDIEILESFTYLGSAVHNDGGSRQEVLRQIGIAYGVMDSLSGSIWRCRYLCRRTKIRIFKSLVIPVLLYGCETWTLNSDLKRRINAFGNKCLRRIMGYRWDDYVSNQRLHRETESRPITCIVRQRQLRLYGHVARYPETDPSHRVVSVRDNPAWRRPRGHPQGSWLGQVDVSCRKLLGMGKEPAWELARGDPREWRRRVGEVMRPPAYAPND</sequence>
<reference evidence="1" key="1">
    <citation type="submission" date="2020-07" db="EMBL/GenBank/DDBJ databases">
        <title>The High-quality genome of the commercially important snow crab, Chionoecetes opilio.</title>
        <authorList>
            <person name="Jeong J.-H."/>
            <person name="Ryu S."/>
        </authorList>
    </citation>
    <scope>NUCLEOTIDE SEQUENCE</scope>
    <source>
        <strain evidence="1">MADBK_172401_WGS</strain>
        <tissue evidence="1">Digestive gland</tissue>
    </source>
</reference>
<evidence type="ECO:0000313" key="1">
    <source>
        <dbReference type="EMBL" id="KAG0726312.1"/>
    </source>
</evidence>
<dbReference type="Gene3D" id="3.60.10.10">
    <property type="entry name" value="Endonuclease/exonuclease/phosphatase"/>
    <property type="match status" value="1"/>
</dbReference>
<name>A0A8J4YFF4_CHIOP</name>
<organism evidence="1 2">
    <name type="scientific">Chionoecetes opilio</name>
    <name type="common">Atlantic snow crab</name>
    <name type="synonym">Cancer opilio</name>
    <dbReference type="NCBI Taxonomy" id="41210"/>
    <lineage>
        <taxon>Eukaryota</taxon>
        <taxon>Metazoa</taxon>
        <taxon>Ecdysozoa</taxon>
        <taxon>Arthropoda</taxon>
        <taxon>Crustacea</taxon>
        <taxon>Multicrustacea</taxon>
        <taxon>Malacostraca</taxon>
        <taxon>Eumalacostraca</taxon>
        <taxon>Eucarida</taxon>
        <taxon>Decapoda</taxon>
        <taxon>Pleocyemata</taxon>
        <taxon>Brachyura</taxon>
        <taxon>Eubrachyura</taxon>
        <taxon>Majoidea</taxon>
        <taxon>Majidae</taxon>
        <taxon>Chionoecetes</taxon>
    </lineage>
</organism>
<evidence type="ECO:0008006" key="3">
    <source>
        <dbReference type="Google" id="ProtNLM"/>
    </source>
</evidence>
<accession>A0A8J4YFF4</accession>
<dbReference type="Proteomes" id="UP000770661">
    <property type="component" value="Unassembled WGS sequence"/>
</dbReference>
<keyword evidence="2" id="KW-1185">Reference proteome</keyword>
<proteinExistence type="predicted"/>
<dbReference type="PANTHER" id="PTHR47027">
    <property type="entry name" value="REVERSE TRANSCRIPTASE DOMAIN-CONTAINING PROTEIN"/>
    <property type="match status" value="1"/>
</dbReference>
<gene>
    <name evidence="1" type="ORF">GWK47_036910</name>
</gene>
<dbReference type="PANTHER" id="PTHR47027:SF24">
    <property type="entry name" value="RIBONUCLEASE H"/>
    <property type="match status" value="1"/>
</dbReference>
<dbReference type="EMBL" id="JACEEZ010004642">
    <property type="protein sequence ID" value="KAG0726312.1"/>
    <property type="molecule type" value="Genomic_DNA"/>
</dbReference>
<dbReference type="SUPFAM" id="SSF56219">
    <property type="entry name" value="DNase I-like"/>
    <property type="match status" value="1"/>
</dbReference>
<evidence type="ECO:0000313" key="2">
    <source>
        <dbReference type="Proteomes" id="UP000770661"/>
    </source>
</evidence>
<protein>
    <recommendedName>
        <fullName evidence="3">Reverse transcriptase domain-containing protein</fullName>
    </recommendedName>
</protein>
<dbReference type="CDD" id="cd01650">
    <property type="entry name" value="RT_nLTR_like"/>
    <property type="match status" value="1"/>
</dbReference>